<keyword evidence="3" id="KW-1185">Reference proteome</keyword>
<dbReference type="AlphaFoldDB" id="A0A9D4HQI5"/>
<evidence type="ECO:0000313" key="2">
    <source>
        <dbReference type="EMBL" id="KAH3727346.1"/>
    </source>
</evidence>
<reference evidence="2" key="1">
    <citation type="journal article" date="2019" name="bioRxiv">
        <title>The Genome of the Zebra Mussel, Dreissena polymorpha: A Resource for Invasive Species Research.</title>
        <authorList>
            <person name="McCartney M.A."/>
            <person name="Auch B."/>
            <person name="Kono T."/>
            <person name="Mallez S."/>
            <person name="Zhang Y."/>
            <person name="Obille A."/>
            <person name="Becker A."/>
            <person name="Abrahante J.E."/>
            <person name="Garbe J."/>
            <person name="Badalamenti J.P."/>
            <person name="Herman A."/>
            <person name="Mangelson H."/>
            <person name="Liachko I."/>
            <person name="Sullivan S."/>
            <person name="Sone E.D."/>
            <person name="Koren S."/>
            <person name="Silverstein K.A.T."/>
            <person name="Beckman K.B."/>
            <person name="Gohl D.M."/>
        </authorList>
    </citation>
    <scope>NUCLEOTIDE SEQUENCE</scope>
    <source>
        <strain evidence="2">Duluth1</strain>
        <tissue evidence="2">Whole animal</tissue>
    </source>
</reference>
<comment type="caution">
    <text evidence="2">The sequence shown here is derived from an EMBL/GenBank/DDBJ whole genome shotgun (WGS) entry which is preliminary data.</text>
</comment>
<protein>
    <submittedName>
        <fullName evidence="2">Uncharacterized protein</fullName>
    </submittedName>
</protein>
<dbReference type="EMBL" id="JAIWYP010000012">
    <property type="protein sequence ID" value="KAH3727346.1"/>
    <property type="molecule type" value="Genomic_DNA"/>
</dbReference>
<proteinExistence type="predicted"/>
<organism evidence="2 3">
    <name type="scientific">Dreissena polymorpha</name>
    <name type="common">Zebra mussel</name>
    <name type="synonym">Mytilus polymorpha</name>
    <dbReference type="NCBI Taxonomy" id="45954"/>
    <lineage>
        <taxon>Eukaryota</taxon>
        <taxon>Metazoa</taxon>
        <taxon>Spiralia</taxon>
        <taxon>Lophotrochozoa</taxon>
        <taxon>Mollusca</taxon>
        <taxon>Bivalvia</taxon>
        <taxon>Autobranchia</taxon>
        <taxon>Heteroconchia</taxon>
        <taxon>Euheterodonta</taxon>
        <taxon>Imparidentia</taxon>
        <taxon>Neoheterodontei</taxon>
        <taxon>Myida</taxon>
        <taxon>Dreissenoidea</taxon>
        <taxon>Dreissenidae</taxon>
        <taxon>Dreissena</taxon>
    </lineage>
</organism>
<sequence>MYKASRLTDNKQCRVHAQVSDTLHEPKAYKHFICASERSTERRHDEKHYSNHQSLLPTKPT</sequence>
<evidence type="ECO:0000256" key="1">
    <source>
        <dbReference type="SAM" id="MobiDB-lite"/>
    </source>
</evidence>
<feature type="compositionally biased region" description="Polar residues" evidence="1">
    <location>
        <begin position="51"/>
        <end position="61"/>
    </location>
</feature>
<feature type="region of interest" description="Disordered" evidence="1">
    <location>
        <begin position="37"/>
        <end position="61"/>
    </location>
</feature>
<evidence type="ECO:0000313" key="3">
    <source>
        <dbReference type="Proteomes" id="UP000828390"/>
    </source>
</evidence>
<feature type="compositionally biased region" description="Basic and acidic residues" evidence="1">
    <location>
        <begin position="38"/>
        <end position="49"/>
    </location>
</feature>
<dbReference type="Proteomes" id="UP000828390">
    <property type="component" value="Unassembled WGS sequence"/>
</dbReference>
<gene>
    <name evidence="2" type="ORF">DPMN_053280</name>
</gene>
<reference evidence="2" key="2">
    <citation type="submission" date="2020-11" db="EMBL/GenBank/DDBJ databases">
        <authorList>
            <person name="McCartney M.A."/>
            <person name="Auch B."/>
            <person name="Kono T."/>
            <person name="Mallez S."/>
            <person name="Becker A."/>
            <person name="Gohl D.M."/>
            <person name="Silverstein K.A.T."/>
            <person name="Koren S."/>
            <person name="Bechman K.B."/>
            <person name="Herman A."/>
            <person name="Abrahante J.E."/>
            <person name="Garbe J."/>
        </authorList>
    </citation>
    <scope>NUCLEOTIDE SEQUENCE</scope>
    <source>
        <strain evidence="2">Duluth1</strain>
        <tissue evidence="2">Whole animal</tissue>
    </source>
</reference>
<name>A0A9D4HQI5_DREPO</name>
<accession>A0A9D4HQI5</accession>